<feature type="domain" description="RNA polymerase sigma factor 70 region 4 type 2" evidence="6">
    <location>
        <begin position="134"/>
        <end position="186"/>
    </location>
</feature>
<evidence type="ECO:0000259" key="6">
    <source>
        <dbReference type="Pfam" id="PF08281"/>
    </source>
</evidence>
<dbReference type="EMBL" id="PQVF01000001">
    <property type="protein sequence ID" value="POY38927.1"/>
    <property type="molecule type" value="Genomic_DNA"/>
</dbReference>
<dbReference type="SUPFAM" id="SSF88659">
    <property type="entry name" value="Sigma3 and sigma4 domains of RNA polymerase sigma factors"/>
    <property type="match status" value="1"/>
</dbReference>
<dbReference type="PANTHER" id="PTHR43133">
    <property type="entry name" value="RNA POLYMERASE ECF-TYPE SIGMA FACTO"/>
    <property type="match status" value="1"/>
</dbReference>
<name>A0A2S5A9J9_9SPHI</name>
<dbReference type="Gene3D" id="1.10.1740.10">
    <property type="match status" value="1"/>
</dbReference>
<dbReference type="OrthoDB" id="1116873at2"/>
<evidence type="ECO:0000313" key="8">
    <source>
        <dbReference type="Proteomes" id="UP000236893"/>
    </source>
</evidence>
<keyword evidence="8" id="KW-1185">Reference proteome</keyword>
<dbReference type="InterPro" id="IPR014284">
    <property type="entry name" value="RNA_pol_sigma-70_dom"/>
</dbReference>
<dbReference type="PANTHER" id="PTHR43133:SF8">
    <property type="entry name" value="RNA POLYMERASE SIGMA FACTOR HI_1459-RELATED"/>
    <property type="match status" value="1"/>
</dbReference>
<evidence type="ECO:0000256" key="1">
    <source>
        <dbReference type="ARBA" id="ARBA00010641"/>
    </source>
</evidence>
<keyword evidence="3" id="KW-0731">Sigma factor</keyword>
<dbReference type="InterPro" id="IPR013324">
    <property type="entry name" value="RNA_pol_sigma_r3/r4-like"/>
</dbReference>
<evidence type="ECO:0000256" key="3">
    <source>
        <dbReference type="ARBA" id="ARBA00023082"/>
    </source>
</evidence>
<evidence type="ECO:0000256" key="2">
    <source>
        <dbReference type="ARBA" id="ARBA00023015"/>
    </source>
</evidence>
<keyword evidence="2" id="KW-0805">Transcription regulation</keyword>
<dbReference type="CDD" id="cd06171">
    <property type="entry name" value="Sigma70_r4"/>
    <property type="match status" value="1"/>
</dbReference>
<keyword evidence="4" id="KW-0238">DNA-binding</keyword>
<evidence type="ECO:0000313" key="7">
    <source>
        <dbReference type="EMBL" id="POY38927.1"/>
    </source>
</evidence>
<dbReference type="InterPro" id="IPR013249">
    <property type="entry name" value="RNA_pol_sigma70_r4_t2"/>
</dbReference>
<dbReference type="NCBIfam" id="TIGR02937">
    <property type="entry name" value="sigma70-ECF"/>
    <property type="match status" value="1"/>
</dbReference>
<dbReference type="GO" id="GO:0016987">
    <property type="term" value="F:sigma factor activity"/>
    <property type="evidence" value="ECO:0007669"/>
    <property type="project" value="UniProtKB-KW"/>
</dbReference>
<evidence type="ECO:0000256" key="4">
    <source>
        <dbReference type="ARBA" id="ARBA00023125"/>
    </source>
</evidence>
<dbReference type="Proteomes" id="UP000236893">
    <property type="component" value="Unassembled WGS sequence"/>
</dbReference>
<protein>
    <submittedName>
        <fullName evidence="7">RNA polymerase subunit sigma-24</fullName>
    </submittedName>
</protein>
<accession>A0A2S5A9J9</accession>
<organism evidence="7 8">
    <name type="scientific">Solitalea longa</name>
    <dbReference type="NCBI Taxonomy" id="2079460"/>
    <lineage>
        <taxon>Bacteria</taxon>
        <taxon>Pseudomonadati</taxon>
        <taxon>Bacteroidota</taxon>
        <taxon>Sphingobacteriia</taxon>
        <taxon>Sphingobacteriales</taxon>
        <taxon>Sphingobacteriaceae</taxon>
        <taxon>Solitalea</taxon>
    </lineage>
</organism>
<keyword evidence="5" id="KW-0804">Transcription</keyword>
<evidence type="ECO:0000256" key="5">
    <source>
        <dbReference type="ARBA" id="ARBA00023163"/>
    </source>
</evidence>
<dbReference type="InterPro" id="IPR039425">
    <property type="entry name" value="RNA_pol_sigma-70-like"/>
</dbReference>
<dbReference type="SUPFAM" id="SSF88946">
    <property type="entry name" value="Sigma2 domain of RNA polymerase sigma factors"/>
    <property type="match status" value="1"/>
</dbReference>
<dbReference type="Gene3D" id="1.10.10.10">
    <property type="entry name" value="Winged helix-like DNA-binding domain superfamily/Winged helix DNA-binding domain"/>
    <property type="match status" value="1"/>
</dbReference>
<dbReference type="GO" id="GO:0003677">
    <property type="term" value="F:DNA binding"/>
    <property type="evidence" value="ECO:0007669"/>
    <property type="project" value="UniProtKB-KW"/>
</dbReference>
<comment type="similarity">
    <text evidence="1">Belongs to the sigma-70 factor family. ECF subfamily.</text>
</comment>
<proteinExistence type="inferred from homology"/>
<sequence>MFIKLFNKPKPKDDSELLTLYRRSGDIARLGELYGRYMELIFAVCFKYFKDEEESKDAVMHIFEKISKDLLHQHVTNWKSWIHVVAKNYCLMQLRSKKYHVEQSMVSLKDEEEDMEFMDDEHHYGNNDKELTLQAMERCIHKLPEEQKICINLFYIEQRSYKEIIEITGFDASKVKSYIQNGKRNLKICVEKNNG</sequence>
<reference evidence="7 8" key="1">
    <citation type="submission" date="2018-01" db="EMBL/GenBank/DDBJ databases">
        <authorList>
            <person name="Gaut B.S."/>
            <person name="Morton B.R."/>
            <person name="Clegg M.T."/>
            <person name="Duvall M.R."/>
        </authorList>
    </citation>
    <scope>NUCLEOTIDE SEQUENCE [LARGE SCALE GENOMIC DNA]</scope>
    <source>
        <strain evidence="7 8">HR-AV</strain>
    </source>
</reference>
<comment type="caution">
    <text evidence="7">The sequence shown here is derived from an EMBL/GenBank/DDBJ whole genome shotgun (WGS) entry which is preliminary data.</text>
</comment>
<dbReference type="InterPro" id="IPR013325">
    <property type="entry name" value="RNA_pol_sigma_r2"/>
</dbReference>
<dbReference type="AlphaFoldDB" id="A0A2S5A9J9"/>
<dbReference type="Pfam" id="PF08281">
    <property type="entry name" value="Sigma70_r4_2"/>
    <property type="match status" value="1"/>
</dbReference>
<dbReference type="InterPro" id="IPR036388">
    <property type="entry name" value="WH-like_DNA-bd_sf"/>
</dbReference>
<dbReference type="GO" id="GO:0006352">
    <property type="term" value="P:DNA-templated transcription initiation"/>
    <property type="evidence" value="ECO:0007669"/>
    <property type="project" value="InterPro"/>
</dbReference>
<dbReference type="RefSeq" id="WP_103787029.1">
    <property type="nucleotide sequence ID" value="NZ_PQVF01000001.1"/>
</dbReference>
<gene>
    <name evidence="7" type="ORF">C3K47_00030</name>
</gene>